<sequence>MTMLTGKFVICIRNDGSDDLQLRRIYQVLPDNIALADGYLRVIDDSGEDYLYPLANFVTIDLSPSVAKVLLDLPLVPA</sequence>
<protein>
    <submittedName>
        <fullName evidence="1">Uncharacterized protein</fullName>
    </submittedName>
</protein>
<dbReference type="AlphaFoldDB" id="A0A3B0VQ23"/>
<organism evidence="1">
    <name type="scientific">hydrothermal vent metagenome</name>
    <dbReference type="NCBI Taxonomy" id="652676"/>
    <lineage>
        <taxon>unclassified sequences</taxon>
        <taxon>metagenomes</taxon>
        <taxon>ecological metagenomes</taxon>
    </lineage>
</organism>
<reference evidence="1" key="1">
    <citation type="submission" date="2018-06" db="EMBL/GenBank/DDBJ databases">
        <authorList>
            <person name="Zhirakovskaya E."/>
        </authorList>
    </citation>
    <scope>NUCLEOTIDE SEQUENCE</scope>
</reference>
<gene>
    <name evidence="1" type="ORF">MNBD_CHLOROFLEXI01-3871</name>
</gene>
<dbReference type="EMBL" id="UOEU01000521">
    <property type="protein sequence ID" value="VAW34286.1"/>
    <property type="molecule type" value="Genomic_DNA"/>
</dbReference>
<name>A0A3B0VQ23_9ZZZZ</name>
<proteinExistence type="predicted"/>
<accession>A0A3B0VQ23</accession>
<evidence type="ECO:0000313" key="1">
    <source>
        <dbReference type="EMBL" id="VAW34286.1"/>
    </source>
</evidence>